<organism evidence="2 3">
    <name type="scientific">Deinococcus arboris</name>
    <dbReference type="NCBI Taxonomy" id="2682977"/>
    <lineage>
        <taxon>Bacteria</taxon>
        <taxon>Thermotogati</taxon>
        <taxon>Deinococcota</taxon>
        <taxon>Deinococci</taxon>
        <taxon>Deinococcales</taxon>
        <taxon>Deinococcaceae</taxon>
        <taxon>Deinococcus</taxon>
    </lineage>
</organism>
<dbReference type="GO" id="GO:0030151">
    <property type="term" value="F:molybdenum ion binding"/>
    <property type="evidence" value="ECO:0007669"/>
    <property type="project" value="InterPro"/>
</dbReference>
<evidence type="ECO:0000259" key="1">
    <source>
        <dbReference type="PROSITE" id="PS51340"/>
    </source>
</evidence>
<dbReference type="PANTHER" id="PTHR30212">
    <property type="entry name" value="PROTEIN YIIM"/>
    <property type="match status" value="1"/>
</dbReference>
<dbReference type="RefSeq" id="WP_157459440.1">
    <property type="nucleotide sequence ID" value="NZ_WQLB01000014.1"/>
</dbReference>
<comment type="caution">
    <text evidence="2">The sequence shown here is derived from an EMBL/GenBank/DDBJ whole genome shotgun (WGS) entry which is preliminary data.</text>
</comment>
<dbReference type="EMBL" id="WQLB01000014">
    <property type="protein sequence ID" value="MVN87384.1"/>
    <property type="molecule type" value="Genomic_DNA"/>
</dbReference>
<accession>A0A7C9MRM9</accession>
<sequence length="220" mass="23513">MSELRVTAVCVGQPTALKVGGRATITGIDKHPLPGHVAVRQAGLDGDHVLNRKHHGGPDQAVYAYTQTDYAAWAAELSPPPRPGLFGENLTLSGLASAELRVGDRLTLHGTGGDAVLEVTAPRIPCGTLAAHVREGSFVKRFARMRRPGLYLRVLQEGTVGAGDAVTYTPGDPAAPTIGELFDLYVGDRDTARDTLETWLTFPVAVRTRRDLESRLSKLG</sequence>
<keyword evidence="3" id="KW-1185">Reference proteome</keyword>
<dbReference type="Pfam" id="PF03473">
    <property type="entry name" value="MOSC"/>
    <property type="match status" value="1"/>
</dbReference>
<dbReference type="InterPro" id="IPR005302">
    <property type="entry name" value="MoCF_Sase_C"/>
</dbReference>
<protein>
    <submittedName>
        <fullName evidence="2">MOSC domain-containing protein</fullName>
    </submittedName>
</protein>
<feature type="domain" description="MOSC" evidence="1">
    <location>
        <begin position="31"/>
        <end position="169"/>
    </location>
</feature>
<dbReference type="Gene3D" id="2.40.33.20">
    <property type="entry name" value="PK beta-barrel domain-like"/>
    <property type="match status" value="1"/>
</dbReference>
<dbReference type="GO" id="GO:0030170">
    <property type="term" value="F:pyridoxal phosphate binding"/>
    <property type="evidence" value="ECO:0007669"/>
    <property type="project" value="InterPro"/>
</dbReference>
<dbReference type="PROSITE" id="PS51340">
    <property type="entry name" value="MOSC"/>
    <property type="match status" value="1"/>
</dbReference>
<gene>
    <name evidence="2" type="ORF">GO986_11455</name>
</gene>
<evidence type="ECO:0000313" key="3">
    <source>
        <dbReference type="Proteomes" id="UP000483286"/>
    </source>
</evidence>
<dbReference type="InterPro" id="IPR011037">
    <property type="entry name" value="Pyrv_Knase-like_insert_dom_sf"/>
</dbReference>
<dbReference type="SUPFAM" id="SSF50800">
    <property type="entry name" value="PK beta-barrel domain-like"/>
    <property type="match status" value="1"/>
</dbReference>
<evidence type="ECO:0000313" key="2">
    <source>
        <dbReference type="EMBL" id="MVN87384.1"/>
    </source>
</evidence>
<dbReference type="GO" id="GO:0003824">
    <property type="term" value="F:catalytic activity"/>
    <property type="evidence" value="ECO:0007669"/>
    <property type="project" value="InterPro"/>
</dbReference>
<dbReference type="InterPro" id="IPR052353">
    <property type="entry name" value="Benzoxazolinone_Detox_Enz"/>
</dbReference>
<proteinExistence type="predicted"/>
<dbReference type="AlphaFoldDB" id="A0A7C9MRM9"/>
<reference evidence="2 3" key="1">
    <citation type="submission" date="2019-12" db="EMBL/GenBank/DDBJ databases">
        <title>Deinococcus sp. HMF7620 Genome sequencing and assembly.</title>
        <authorList>
            <person name="Kang H."/>
            <person name="Kim H."/>
            <person name="Joh K."/>
        </authorList>
    </citation>
    <scope>NUCLEOTIDE SEQUENCE [LARGE SCALE GENOMIC DNA]</scope>
    <source>
        <strain evidence="2 3">HMF7620</strain>
    </source>
</reference>
<name>A0A7C9MRM9_9DEIO</name>
<dbReference type="PANTHER" id="PTHR30212:SF2">
    <property type="entry name" value="PROTEIN YIIM"/>
    <property type="match status" value="1"/>
</dbReference>
<dbReference type="Proteomes" id="UP000483286">
    <property type="component" value="Unassembled WGS sequence"/>
</dbReference>